<gene>
    <name evidence="4" type="ORF">CK501_16560</name>
</gene>
<evidence type="ECO:0000313" key="4">
    <source>
        <dbReference type="EMBL" id="PAU75363.1"/>
    </source>
</evidence>
<reference evidence="4 5" key="1">
    <citation type="submission" date="2017-08" db="EMBL/GenBank/DDBJ databases">
        <title>Halovibrio sewagensis sp. nov., isolated from wastewater of high salinity.</title>
        <authorList>
            <person name="Dong X."/>
            <person name="Zhang G."/>
        </authorList>
    </citation>
    <scope>NUCLEOTIDE SEQUENCE [LARGE SCALE GENOMIC DNA]</scope>
    <source>
        <strain evidence="4 5">YL5-2</strain>
    </source>
</reference>
<name>A0A2A2ESU5_9GAMM</name>
<accession>A0A2A2ESU5</accession>
<proteinExistence type="predicted"/>
<evidence type="ECO:0000256" key="2">
    <source>
        <dbReference type="ARBA" id="ARBA00023180"/>
    </source>
</evidence>
<dbReference type="PANTHER" id="PTHR10605:SF56">
    <property type="entry name" value="BIFUNCTIONAL HEPARAN SULFATE N-DEACETYLASE_N-SULFOTRANSFERASE"/>
    <property type="match status" value="1"/>
</dbReference>
<comment type="caution">
    <text evidence="4">The sequence shown here is derived from an EMBL/GenBank/DDBJ whole genome shotgun (WGS) entry which is preliminary data.</text>
</comment>
<dbReference type="Gene3D" id="3.40.50.300">
    <property type="entry name" value="P-loop containing nucleotide triphosphate hydrolases"/>
    <property type="match status" value="1"/>
</dbReference>
<feature type="domain" description="Sulfotransferase" evidence="3">
    <location>
        <begin position="31"/>
        <end position="250"/>
    </location>
</feature>
<evidence type="ECO:0000256" key="1">
    <source>
        <dbReference type="ARBA" id="ARBA00022679"/>
    </source>
</evidence>
<protein>
    <recommendedName>
        <fullName evidence="3">Sulfotransferase domain-containing protein</fullName>
    </recommendedName>
</protein>
<dbReference type="Pfam" id="PF00685">
    <property type="entry name" value="Sulfotransfer_1"/>
    <property type="match status" value="1"/>
</dbReference>
<keyword evidence="1" id="KW-0808">Transferase</keyword>
<dbReference type="Proteomes" id="UP000218896">
    <property type="component" value="Unassembled WGS sequence"/>
</dbReference>
<keyword evidence="2" id="KW-0325">Glycoprotein</keyword>
<dbReference type="EMBL" id="NSKD01000019">
    <property type="protein sequence ID" value="PAU75363.1"/>
    <property type="molecule type" value="Genomic_DNA"/>
</dbReference>
<organism evidence="4 5">
    <name type="scientific">Halovibrio salipaludis</name>
    <dbReference type="NCBI Taxonomy" id="2032626"/>
    <lineage>
        <taxon>Bacteria</taxon>
        <taxon>Pseudomonadati</taxon>
        <taxon>Pseudomonadota</taxon>
        <taxon>Gammaproteobacteria</taxon>
        <taxon>Oceanospirillales</taxon>
        <taxon>Halomonadaceae</taxon>
        <taxon>Halovibrio</taxon>
    </lineage>
</organism>
<evidence type="ECO:0000259" key="3">
    <source>
        <dbReference type="Pfam" id="PF00685"/>
    </source>
</evidence>
<dbReference type="AlphaFoldDB" id="A0A2A2ESU5"/>
<evidence type="ECO:0000313" key="5">
    <source>
        <dbReference type="Proteomes" id="UP000218896"/>
    </source>
</evidence>
<dbReference type="SUPFAM" id="SSF52540">
    <property type="entry name" value="P-loop containing nucleoside triphosphate hydrolases"/>
    <property type="match status" value="1"/>
</dbReference>
<dbReference type="PANTHER" id="PTHR10605">
    <property type="entry name" value="HEPARAN SULFATE SULFOTRANSFERASE"/>
    <property type="match status" value="1"/>
</dbReference>
<dbReference type="GO" id="GO:0008146">
    <property type="term" value="F:sulfotransferase activity"/>
    <property type="evidence" value="ECO:0007669"/>
    <property type="project" value="InterPro"/>
</dbReference>
<sequence length="292" mass="34230">MLNKIMSKKISKILLDRYKYLLKSLFPANDPAFMIIGAQKAGTSSLYHYLSQHPKISGSNPKEVGYFHRDRHFGKTITDYRTSFRGLRSRSHFEATPAYLYHPNVAPAIYYSYPSMKFIVVLREPGKRAYSAWNHYRNLFESGRYKKAVLEKPTLPGNELASKLFENRTKFPSFRECIDIELEIINSDTEFEPGILRRGLYLKQLEEYWKYFSKDQFLVLGFKDLTDNLEASLKKITDFLGVQSFDIDSVANEARNQRTYTEPMLPEDRNFLDNFYETPNKKLFDAIGRLNW</sequence>
<dbReference type="InterPro" id="IPR027417">
    <property type="entry name" value="P-loop_NTPase"/>
</dbReference>
<dbReference type="InterPro" id="IPR037359">
    <property type="entry name" value="NST/OST"/>
</dbReference>
<keyword evidence="5" id="KW-1185">Reference proteome</keyword>
<dbReference type="InterPro" id="IPR000863">
    <property type="entry name" value="Sulfotransferase_dom"/>
</dbReference>